<dbReference type="EMBL" id="JAHMUF010000008">
    <property type="protein sequence ID" value="KAG7194210.1"/>
    <property type="molecule type" value="Genomic_DNA"/>
</dbReference>
<keyword evidence="2" id="KW-1185">Reference proteome</keyword>
<comment type="caution">
    <text evidence="1">The sequence shown here is derived from an EMBL/GenBank/DDBJ whole genome shotgun (WGS) entry which is preliminary data.</text>
</comment>
<dbReference type="AlphaFoldDB" id="A0A9P7VAH6"/>
<dbReference type="GeneID" id="66118296"/>
<sequence length="64" mass="6912">MPTMSPFKKTFQTLPTAFLPLTSEPSKPFVIENVSPTSSPTLVPMAVSSLVDSKGRSMSIVELK</sequence>
<dbReference type="RefSeq" id="XP_043049757.1">
    <property type="nucleotide sequence ID" value="XM_043195584.1"/>
</dbReference>
<organism evidence="1 2">
    <name type="scientific">Scheffersomyces spartinae</name>
    <dbReference type="NCBI Taxonomy" id="45513"/>
    <lineage>
        <taxon>Eukaryota</taxon>
        <taxon>Fungi</taxon>
        <taxon>Dikarya</taxon>
        <taxon>Ascomycota</taxon>
        <taxon>Saccharomycotina</taxon>
        <taxon>Pichiomycetes</taxon>
        <taxon>Debaryomycetaceae</taxon>
        <taxon>Scheffersomyces</taxon>
    </lineage>
</organism>
<name>A0A9P7VAH6_9ASCO</name>
<protein>
    <submittedName>
        <fullName evidence="1">Uncharacterized protein</fullName>
    </submittedName>
</protein>
<proteinExistence type="predicted"/>
<accession>A0A9P7VAH6</accession>
<evidence type="ECO:0000313" key="1">
    <source>
        <dbReference type="EMBL" id="KAG7194210.1"/>
    </source>
</evidence>
<gene>
    <name evidence="1" type="ORF">KQ657_004922</name>
</gene>
<reference evidence="1" key="1">
    <citation type="submission" date="2021-03" db="EMBL/GenBank/DDBJ databases">
        <authorList>
            <person name="Palmer J.M."/>
        </authorList>
    </citation>
    <scope>NUCLEOTIDE SEQUENCE</scope>
    <source>
        <strain evidence="1">ARV_011</strain>
    </source>
</reference>
<evidence type="ECO:0000313" key="2">
    <source>
        <dbReference type="Proteomes" id="UP000790833"/>
    </source>
</evidence>
<dbReference type="Proteomes" id="UP000790833">
    <property type="component" value="Unassembled WGS sequence"/>
</dbReference>
<dbReference type="OrthoDB" id="4015904at2759"/>